<dbReference type="Proteomes" id="UP000499080">
    <property type="component" value="Unassembled WGS sequence"/>
</dbReference>
<comment type="caution">
    <text evidence="1">The sequence shown here is derived from an EMBL/GenBank/DDBJ whole genome shotgun (WGS) entry which is preliminary data.</text>
</comment>
<evidence type="ECO:0000313" key="2">
    <source>
        <dbReference type="Proteomes" id="UP000499080"/>
    </source>
</evidence>
<gene>
    <name evidence="1" type="ORF">AVEN_139144_1</name>
</gene>
<dbReference type="EMBL" id="BGPR01003648">
    <property type="protein sequence ID" value="GBM90749.1"/>
    <property type="molecule type" value="Genomic_DNA"/>
</dbReference>
<feature type="non-terminal residue" evidence="1">
    <location>
        <position position="1"/>
    </location>
</feature>
<sequence>DEDLTKNVDTTGESLVCSLVHRDKARFPSATSVSETDGRQEGT</sequence>
<accession>A0A4Y2JMU6</accession>
<reference evidence="1 2" key="1">
    <citation type="journal article" date="2019" name="Sci. Rep.">
        <title>Orb-weaving spider Araneus ventricosus genome elucidates the spidroin gene catalogue.</title>
        <authorList>
            <person name="Kono N."/>
            <person name="Nakamura H."/>
            <person name="Ohtoshi R."/>
            <person name="Moran D.A.P."/>
            <person name="Shinohara A."/>
            <person name="Yoshida Y."/>
            <person name="Fujiwara M."/>
            <person name="Mori M."/>
            <person name="Tomita M."/>
            <person name="Arakawa K."/>
        </authorList>
    </citation>
    <scope>NUCLEOTIDE SEQUENCE [LARGE SCALE GENOMIC DNA]</scope>
</reference>
<proteinExistence type="predicted"/>
<evidence type="ECO:0000313" key="1">
    <source>
        <dbReference type="EMBL" id="GBM90749.1"/>
    </source>
</evidence>
<protein>
    <submittedName>
        <fullName evidence="1">Uncharacterized protein</fullName>
    </submittedName>
</protein>
<keyword evidence="2" id="KW-1185">Reference proteome</keyword>
<dbReference type="AlphaFoldDB" id="A0A4Y2JMU6"/>
<organism evidence="1 2">
    <name type="scientific">Araneus ventricosus</name>
    <name type="common">Orbweaver spider</name>
    <name type="synonym">Epeira ventricosa</name>
    <dbReference type="NCBI Taxonomy" id="182803"/>
    <lineage>
        <taxon>Eukaryota</taxon>
        <taxon>Metazoa</taxon>
        <taxon>Ecdysozoa</taxon>
        <taxon>Arthropoda</taxon>
        <taxon>Chelicerata</taxon>
        <taxon>Arachnida</taxon>
        <taxon>Araneae</taxon>
        <taxon>Araneomorphae</taxon>
        <taxon>Entelegynae</taxon>
        <taxon>Araneoidea</taxon>
        <taxon>Araneidae</taxon>
        <taxon>Araneus</taxon>
    </lineage>
</organism>
<name>A0A4Y2JMU6_ARAVE</name>